<name>A0A329MP53_9BACL</name>
<evidence type="ECO:0000313" key="16">
    <source>
        <dbReference type="Proteomes" id="UP000250369"/>
    </source>
</evidence>
<dbReference type="InterPro" id="IPR005467">
    <property type="entry name" value="His_kinase_dom"/>
</dbReference>
<evidence type="ECO:0000313" key="15">
    <source>
        <dbReference type="EMBL" id="RAV21248.1"/>
    </source>
</evidence>
<proteinExistence type="predicted"/>
<evidence type="ECO:0000256" key="12">
    <source>
        <dbReference type="SAM" id="Phobius"/>
    </source>
</evidence>
<dbReference type="InterPro" id="IPR003594">
    <property type="entry name" value="HATPase_dom"/>
</dbReference>
<dbReference type="PANTHER" id="PTHR34220:SF7">
    <property type="entry name" value="SENSOR HISTIDINE KINASE YPDA"/>
    <property type="match status" value="1"/>
</dbReference>
<comment type="catalytic activity">
    <reaction evidence="1">
        <text>ATP + protein L-histidine = ADP + protein N-phospho-L-histidine.</text>
        <dbReference type="EC" id="2.7.13.3"/>
    </reaction>
</comment>
<dbReference type="Gene3D" id="6.10.340.10">
    <property type="match status" value="1"/>
</dbReference>
<dbReference type="SMART" id="SM00304">
    <property type="entry name" value="HAMP"/>
    <property type="match status" value="1"/>
</dbReference>
<dbReference type="PANTHER" id="PTHR34220">
    <property type="entry name" value="SENSOR HISTIDINE KINASE YPDA"/>
    <property type="match status" value="1"/>
</dbReference>
<evidence type="ECO:0000256" key="4">
    <source>
        <dbReference type="ARBA" id="ARBA00022475"/>
    </source>
</evidence>
<dbReference type="SMART" id="SM00387">
    <property type="entry name" value="HATPase_c"/>
    <property type="match status" value="1"/>
</dbReference>
<dbReference type="EC" id="2.7.13.3" evidence="3"/>
<dbReference type="SUPFAM" id="SSF55874">
    <property type="entry name" value="ATPase domain of HSP90 chaperone/DNA topoisomerase II/histidine kinase"/>
    <property type="match status" value="1"/>
</dbReference>
<sequence length="568" mass="64954">MPLFFTIPRKLIRSLWRVFASKLFNKMILLYSVLTLLPLILVISVFYYRSTAILETKITDSKKQSLVEMVDKIDGYLRDVTLQAAQIQRDDSIATALREDFTSTDKNQESFTSRGKRVNERLSEWKLRSEFIDAIYLVNANQQVYYADSEYKLESMLALEAMAHEKPEAFVWAPFNDHNRLVGAKEMLHEPTGKKIGLLIVMLNPERIAKAYSTYGSQEFFMTNAGGLILSNANQQQIGTRFRLPDTKNTVLLERVSDYSGFRFISLFSKSSFHEEIDSLAFFALFITAVTGLLVLILTVIILRRVTTPIARLSNLMGKAQKEIYEKIDNIKTIDEVGRLCVSFNHLITDIQNLIEKVYKVDLLNKEAELKMIKAQINPHFLYNTLESVNIMAKELGSTAIPDMIRLLAAIFRFSISPGSDLIPLKNELQFVLYYLQLAKYRYKERLTWTIDVSEELQQVIVPKLILQPLVENAIIHGIDLIQEQGIIKISAYLHEYDLIVEIQDNGAGLNLSSKDHPSLGIGLNNVKQRIQLLYGRRYGLTIEPALDCGTIVRLRLPINLMKDDEPQ</sequence>
<feature type="transmembrane region" description="Helical" evidence="12">
    <location>
        <begin position="28"/>
        <end position="48"/>
    </location>
</feature>
<organism evidence="15 16">
    <name type="scientific">Paenibacillus contaminans</name>
    <dbReference type="NCBI Taxonomy" id="450362"/>
    <lineage>
        <taxon>Bacteria</taxon>
        <taxon>Bacillati</taxon>
        <taxon>Bacillota</taxon>
        <taxon>Bacilli</taxon>
        <taxon>Bacillales</taxon>
        <taxon>Paenibacillaceae</taxon>
        <taxon>Paenibacillus</taxon>
    </lineage>
</organism>
<keyword evidence="16" id="KW-1185">Reference proteome</keyword>
<keyword evidence="10" id="KW-0902">Two-component regulatory system</keyword>
<dbReference type="AlphaFoldDB" id="A0A329MP53"/>
<dbReference type="Gene3D" id="3.30.565.10">
    <property type="entry name" value="Histidine kinase-like ATPase, C-terminal domain"/>
    <property type="match status" value="1"/>
</dbReference>
<keyword evidence="8" id="KW-0418">Kinase</keyword>
<evidence type="ECO:0000259" key="13">
    <source>
        <dbReference type="PROSITE" id="PS50109"/>
    </source>
</evidence>
<evidence type="ECO:0000256" key="8">
    <source>
        <dbReference type="ARBA" id="ARBA00022777"/>
    </source>
</evidence>
<dbReference type="Proteomes" id="UP000250369">
    <property type="component" value="Unassembled WGS sequence"/>
</dbReference>
<dbReference type="Pfam" id="PF06580">
    <property type="entry name" value="His_kinase"/>
    <property type="match status" value="1"/>
</dbReference>
<keyword evidence="12" id="KW-0812">Transmembrane</keyword>
<keyword evidence="12" id="KW-1133">Transmembrane helix</keyword>
<dbReference type="EMBL" id="QMFB01000005">
    <property type="protein sequence ID" value="RAV21248.1"/>
    <property type="molecule type" value="Genomic_DNA"/>
</dbReference>
<evidence type="ECO:0000256" key="5">
    <source>
        <dbReference type="ARBA" id="ARBA00022553"/>
    </source>
</evidence>
<dbReference type="InterPro" id="IPR050640">
    <property type="entry name" value="Bact_2-comp_sensor_kinase"/>
</dbReference>
<keyword evidence="6" id="KW-0808">Transferase</keyword>
<evidence type="ECO:0000256" key="6">
    <source>
        <dbReference type="ARBA" id="ARBA00022679"/>
    </source>
</evidence>
<comment type="caution">
    <text evidence="15">The sequence shown here is derived from an EMBL/GenBank/DDBJ whole genome shotgun (WGS) entry which is preliminary data.</text>
</comment>
<keyword evidence="4" id="KW-1003">Cell membrane</keyword>
<evidence type="ECO:0000256" key="3">
    <source>
        <dbReference type="ARBA" id="ARBA00012438"/>
    </source>
</evidence>
<evidence type="ECO:0000256" key="7">
    <source>
        <dbReference type="ARBA" id="ARBA00022741"/>
    </source>
</evidence>
<dbReference type="InterPro" id="IPR003660">
    <property type="entry name" value="HAMP_dom"/>
</dbReference>
<evidence type="ECO:0000256" key="9">
    <source>
        <dbReference type="ARBA" id="ARBA00022840"/>
    </source>
</evidence>
<protein>
    <recommendedName>
        <fullName evidence="3">histidine kinase</fullName>
        <ecNumber evidence="3">2.7.13.3</ecNumber>
    </recommendedName>
</protein>
<gene>
    <name evidence="15" type="ORF">DQG23_11340</name>
</gene>
<comment type="subcellular location">
    <subcellularLocation>
        <location evidence="2">Cell membrane</location>
        <topology evidence="2">Multi-pass membrane protein</topology>
    </subcellularLocation>
</comment>
<dbReference type="GO" id="GO:0005886">
    <property type="term" value="C:plasma membrane"/>
    <property type="evidence" value="ECO:0007669"/>
    <property type="project" value="UniProtKB-SubCell"/>
</dbReference>
<keyword evidence="7" id="KW-0547">Nucleotide-binding</keyword>
<dbReference type="InterPro" id="IPR010559">
    <property type="entry name" value="Sig_transdc_His_kin_internal"/>
</dbReference>
<evidence type="ECO:0000259" key="14">
    <source>
        <dbReference type="PROSITE" id="PS50885"/>
    </source>
</evidence>
<reference evidence="15 16" key="1">
    <citation type="journal article" date="2009" name="Int. J. Syst. Evol. Microbiol.">
        <title>Paenibacillus contaminans sp. nov., isolated from a contaminated laboratory plate.</title>
        <authorList>
            <person name="Chou J.H."/>
            <person name="Lee J.H."/>
            <person name="Lin M.C."/>
            <person name="Chang P.S."/>
            <person name="Arun A.B."/>
            <person name="Young C.C."/>
            <person name="Chen W.M."/>
        </authorList>
    </citation>
    <scope>NUCLEOTIDE SEQUENCE [LARGE SCALE GENOMIC DNA]</scope>
    <source>
        <strain evidence="15 16">CKOBP-6</strain>
    </source>
</reference>
<feature type="domain" description="Histidine kinase" evidence="13">
    <location>
        <begin position="467"/>
        <end position="561"/>
    </location>
</feature>
<accession>A0A329MP53</accession>
<keyword evidence="9" id="KW-0067">ATP-binding</keyword>
<dbReference type="PROSITE" id="PS50885">
    <property type="entry name" value="HAMP"/>
    <property type="match status" value="1"/>
</dbReference>
<evidence type="ECO:0000256" key="11">
    <source>
        <dbReference type="ARBA" id="ARBA00023136"/>
    </source>
</evidence>
<dbReference type="Pfam" id="PF02518">
    <property type="entry name" value="HATPase_c"/>
    <property type="match status" value="1"/>
</dbReference>
<dbReference type="GO" id="GO:0000155">
    <property type="term" value="F:phosphorelay sensor kinase activity"/>
    <property type="evidence" value="ECO:0007669"/>
    <property type="project" value="InterPro"/>
</dbReference>
<dbReference type="InterPro" id="IPR036890">
    <property type="entry name" value="HATPase_C_sf"/>
</dbReference>
<dbReference type="GO" id="GO:0005524">
    <property type="term" value="F:ATP binding"/>
    <property type="evidence" value="ECO:0007669"/>
    <property type="project" value="UniProtKB-KW"/>
</dbReference>
<keyword evidence="11 12" id="KW-0472">Membrane</keyword>
<dbReference type="PROSITE" id="PS50109">
    <property type="entry name" value="HIS_KIN"/>
    <property type="match status" value="1"/>
</dbReference>
<feature type="transmembrane region" description="Helical" evidence="12">
    <location>
        <begin position="280"/>
        <end position="303"/>
    </location>
</feature>
<feature type="domain" description="HAMP" evidence="14">
    <location>
        <begin position="304"/>
        <end position="356"/>
    </location>
</feature>
<evidence type="ECO:0000256" key="10">
    <source>
        <dbReference type="ARBA" id="ARBA00023012"/>
    </source>
</evidence>
<evidence type="ECO:0000256" key="2">
    <source>
        <dbReference type="ARBA" id="ARBA00004651"/>
    </source>
</evidence>
<keyword evidence="5" id="KW-0597">Phosphoprotein</keyword>
<evidence type="ECO:0000256" key="1">
    <source>
        <dbReference type="ARBA" id="ARBA00000085"/>
    </source>
</evidence>